<evidence type="ECO:0000313" key="5">
    <source>
        <dbReference type="EMBL" id="TQN42896.1"/>
    </source>
</evidence>
<dbReference type="AlphaFoldDB" id="A0A543PFS1"/>
<keyword evidence="1" id="KW-0175">Coiled coil</keyword>
<dbReference type="Pfam" id="PF13699">
    <property type="entry name" value="eCIS_core"/>
    <property type="match status" value="1"/>
</dbReference>
<protein>
    <submittedName>
        <fullName evidence="5">Uncharacterized protein DUF4157</fullName>
    </submittedName>
</protein>
<dbReference type="RefSeq" id="WP_211355083.1">
    <property type="nucleotide sequence ID" value="NZ_VFQE01000001.1"/>
</dbReference>
<keyword evidence="6" id="KW-1185">Reference proteome</keyword>
<dbReference type="InterPro" id="IPR025295">
    <property type="entry name" value="eCIS_core_dom"/>
</dbReference>
<reference evidence="5 6" key="1">
    <citation type="submission" date="2019-06" db="EMBL/GenBank/DDBJ databases">
        <title>Sequencing the genomes of 1000 actinobacteria strains.</title>
        <authorList>
            <person name="Klenk H.-P."/>
        </authorList>
    </citation>
    <scope>NUCLEOTIDE SEQUENCE [LARGE SCALE GENOMIC DNA]</scope>
    <source>
        <strain evidence="5 6">DSM 46837</strain>
    </source>
</reference>
<feature type="domain" description="eCIS core" evidence="4">
    <location>
        <begin position="78"/>
        <end position="153"/>
    </location>
</feature>
<evidence type="ECO:0000259" key="4">
    <source>
        <dbReference type="Pfam" id="PF13699"/>
    </source>
</evidence>
<keyword evidence="3" id="KW-1133">Transmembrane helix</keyword>
<feature type="compositionally biased region" description="Low complexity" evidence="2">
    <location>
        <begin position="183"/>
        <end position="195"/>
    </location>
</feature>
<comment type="caution">
    <text evidence="5">The sequence shown here is derived from an EMBL/GenBank/DDBJ whole genome shotgun (WGS) entry which is preliminary data.</text>
</comment>
<feature type="transmembrane region" description="Helical" evidence="3">
    <location>
        <begin position="691"/>
        <end position="712"/>
    </location>
</feature>
<evidence type="ECO:0000256" key="2">
    <source>
        <dbReference type="SAM" id="MobiDB-lite"/>
    </source>
</evidence>
<evidence type="ECO:0000313" key="6">
    <source>
        <dbReference type="Proteomes" id="UP000319865"/>
    </source>
</evidence>
<feature type="region of interest" description="Disordered" evidence="2">
    <location>
        <begin position="176"/>
        <end position="195"/>
    </location>
</feature>
<evidence type="ECO:0000256" key="1">
    <source>
        <dbReference type="SAM" id="Coils"/>
    </source>
</evidence>
<feature type="compositionally biased region" description="Gly residues" evidence="2">
    <location>
        <begin position="48"/>
        <end position="60"/>
    </location>
</feature>
<keyword evidence="3" id="KW-0812">Transmembrane</keyword>
<proteinExistence type="predicted"/>
<dbReference type="EMBL" id="VFQE01000001">
    <property type="protein sequence ID" value="TQN42896.1"/>
    <property type="molecule type" value="Genomic_DNA"/>
</dbReference>
<name>A0A543PFS1_9ACTN</name>
<organism evidence="5 6">
    <name type="scientific">Blastococcus colisei</name>
    <dbReference type="NCBI Taxonomy" id="1564162"/>
    <lineage>
        <taxon>Bacteria</taxon>
        <taxon>Bacillati</taxon>
        <taxon>Actinomycetota</taxon>
        <taxon>Actinomycetes</taxon>
        <taxon>Geodermatophilales</taxon>
        <taxon>Geodermatophilaceae</taxon>
        <taxon>Blastococcus</taxon>
    </lineage>
</organism>
<dbReference type="CDD" id="cd22893">
    <property type="entry name" value="PlcA-like"/>
    <property type="match status" value="1"/>
</dbReference>
<dbReference type="InterPro" id="IPR049756">
    <property type="entry name" value="PlcA-like_dom"/>
</dbReference>
<feature type="region of interest" description="Disordered" evidence="2">
    <location>
        <begin position="1"/>
        <end position="60"/>
    </location>
</feature>
<accession>A0A543PFS1</accession>
<feature type="region of interest" description="Disordered" evidence="2">
    <location>
        <begin position="579"/>
        <end position="599"/>
    </location>
</feature>
<feature type="coiled-coil region" evidence="1">
    <location>
        <begin position="341"/>
        <end position="411"/>
    </location>
</feature>
<keyword evidence="3" id="KW-0472">Membrane</keyword>
<evidence type="ECO:0000256" key="3">
    <source>
        <dbReference type="SAM" id="Phobius"/>
    </source>
</evidence>
<gene>
    <name evidence="5" type="ORF">FHU33_2307</name>
</gene>
<sequence>MTVSKTLQGPSIPERTARPAPVPLRRRTEGTSTGRGRDERPGTRPSGGAPGRALHGGGDAAGLAPVVVRETLRSPGRPLDSGIREYLEPRFGQDFSRVRVHADSRAAESARAVRAAAYTVGDHIVFAEGRYRPGEGHGVRVLAHELAHVAQSGPAPRTGDDIPIGREDDPAEKLARDTADLVTRPGSTTPTPSSRLGRAVLRRFSESEHRRIGDAAYTRAFDETRSGPATASRAPVDPDLVAELRQLRFQPGRTAYGYGEMVAIADNIASFDLLEQQQVDRRSGIPILGPVWDFLGDSAHYLDLAARNTAHFHPHNYLTWQPWHWRALQVMEQAHQTGERAADLRSEVRDLLRRFRAARLRARRLLDAEEARPGAAGGPTEASLQRALDEMQALLSRAERTQARYRALRGEAGRLAVRAMAMNGFADHFLTDAFAAGHIVTPRQELLTEYSTRFLGVVPVGGVLQCANVPSLAWHDLDNMLGVEVDNVQGARWRTYGDDYADEDRAPGGRTLSPTMEHVVAATTESIRQMWRAAKGSRVSSLRPVLDQLPRPVLDRYPSWQGREWELQLRHAAGEQLGASVDPMSSSPRGIGSPEVAPNPRGNQVGSGLLSARATCLDLLQRFTYRGFVLPTVERIKRNYRSRYFVGAPGQVVPATAPASPQASVTGYVVAGSLIGLGAGLLGAGLLGAGVLLGGLLVAGGFLVGGLVGGLFGRRRDVAG</sequence>
<dbReference type="Proteomes" id="UP000319865">
    <property type="component" value="Unassembled WGS sequence"/>
</dbReference>